<dbReference type="HOGENOM" id="CLU_027425_0_0_6"/>
<sequence length="418" mass="47300">MKNNLSIDEKSISIYFEKDVFQVLDYDSAPPNGDYIKAVALIRDKDGKPLPNVSVVILEKEHANFDLVNIYHADKTTPVTIKNNSSNLKYFPVTSDSDGELIFYIYPKKSKSVVFHVDSMVMNVTNRISSKNKVYIIDNNKKDLNLPLLDIIGDNGNLWVNPSSSFFTLLIQNYPDAKLNDTILFFAHNKYVQKSFFVGDVNELDNSHITLPYNIFKENEVTPFFYTVVNELGLARSSYPQSITYPGGGNNRPIDNLERSYDSCTVYNSYGYNDDKNIINDSIHEKDVDSRCNNPHHEALFVKIIGTNDYKDKTKIPLGAEVTLNLYVNSYPNTIYQSKTKLMPTQPDSGNTATLLFGIPFNYVGHIENGDIYLDFQVNYYGDISYGKIWQANVYTVRPGGELAGDACSDGITWTGIW</sequence>
<dbReference type="Proteomes" id="UP000032721">
    <property type="component" value="Chromosome"/>
</dbReference>
<name>A0A068QRP3_9GAMM</name>
<organism evidence="1 3">
    <name type="scientific">Xenorhabdus doucetiae</name>
    <dbReference type="NCBI Taxonomy" id="351671"/>
    <lineage>
        <taxon>Bacteria</taxon>
        <taxon>Pseudomonadati</taxon>
        <taxon>Pseudomonadota</taxon>
        <taxon>Gammaproteobacteria</taxon>
        <taxon>Enterobacterales</taxon>
        <taxon>Morganellaceae</taxon>
        <taxon>Xenorhabdus</taxon>
    </lineage>
</organism>
<protein>
    <submittedName>
        <fullName evidence="1">Uncharacterized protein</fullName>
    </submittedName>
</protein>
<dbReference type="EMBL" id="FO704550">
    <property type="protein sequence ID" value="CDG17469.1"/>
    <property type="molecule type" value="Genomic_DNA"/>
</dbReference>
<dbReference type="KEGG" id="xdo:XDD1_1770"/>
<evidence type="ECO:0000313" key="1">
    <source>
        <dbReference type="EMBL" id="CDG17469.1"/>
    </source>
</evidence>
<proteinExistence type="predicted"/>
<dbReference type="STRING" id="351671.XDD1_1770"/>
<reference evidence="2 4" key="2">
    <citation type="submission" date="2019-07" db="EMBL/GenBank/DDBJ databases">
        <title>Genomic Encyclopedia of Type Strains, Phase I: the one thousand microbial genomes (KMG-I) project.</title>
        <authorList>
            <person name="Kyrpides N."/>
        </authorList>
    </citation>
    <scope>NUCLEOTIDE SEQUENCE [LARGE SCALE GENOMIC DNA]</scope>
    <source>
        <strain evidence="2 4">DSM 17909</strain>
    </source>
</reference>
<dbReference type="RefSeq" id="WP_045970244.1">
    <property type="nucleotide sequence ID" value="NZ_CAWMED010000001.1"/>
</dbReference>
<dbReference type="Proteomes" id="UP000324170">
    <property type="component" value="Unassembled WGS sequence"/>
</dbReference>
<evidence type="ECO:0000313" key="4">
    <source>
        <dbReference type="Proteomes" id="UP000324170"/>
    </source>
</evidence>
<accession>A0A068QRP3</accession>
<dbReference type="OrthoDB" id="6438594at2"/>
<dbReference type="AlphaFoldDB" id="A0A068QRP3"/>
<evidence type="ECO:0000313" key="2">
    <source>
        <dbReference type="EMBL" id="TYP00748.1"/>
    </source>
</evidence>
<reference evidence="1 3" key="1">
    <citation type="submission" date="2013-07" db="EMBL/GenBank/DDBJ databases">
        <authorList>
            <person name="Genoscope - CEA"/>
        </authorList>
    </citation>
    <scope>NUCLEOTIDE SEQUENCE [LARGE SCALE GENOMIC DNA]</scope>
    <source>
        <strain evidence="1">FRM16</strain>
        <strain evidence="3">FRM16 / DSM 17909</strain>
    </source>
</reference>
<keyword evidence="4" id="KW-1185">Reference proteome</keyword>
<evidence type="ECO:0000313" key="3">
    <source>
        <dbReference type="Proteomes" id="UP000032721"/>
    </source>
</evidence>
<dbReference type="EMBL" id="VNHN01000058">
    <property type="protein sequence ID" value="TYP00748.1"/>
    <property type="molecule type" value="Genomic_DNA"/>
</dbReference>
<gene>
    <name evidence="2" type="ORF">LY16_02887</name>
    <name evidence="1" type="ORF">XDD1_1770</name>
</gene>